<dbReference type="GO" id="GO:0042925">
    <property type="term" value="F:benzoate transmembrane transporter activity"/>
    <property type="evidence" value="ECO:0007669"/>
    <property type="project" value="InterPro"/>
</dbReference>
<name>A0A0P0YVX8_9HYPH</name>
<reference evidence="2" key="1">
    <citation type="journal article" date="2015" name="Proc. Natl. Acad. Sci. U.S.A.">
        <title>Bacterial clade with the ribosomal RNA operon on a small plasmid rather than the chromosome.</title>
        <authorList>
            <person name="Anda M."/>
            <person name="Ohtsubo Y."/>
            <person name="Okubo T."/>
            <person name="Sugawara M."/>
            <person name="Nagata Y."/>
            <person name="Tsuda M."/>
            <person name="Minamisawa K."/>
            <person name="Mitsui H."/>
        </authorList>
    </citation>
    <scope>NUCLEOTIDE SEQUENCE</scope>
    <source>
        <strain evidence="2">DSM 21988</strain>
    </source>
</reference>
<feature type="transmembrane region" description="Helical" evidence="1">
    <location>
        <begin position="173"/>
        <end position="192"/>
    </location>
</feature>
<sequence length="398" mass="39615">MHTQSANKILPLAAGLLTAVIAFSSSFSVIVQGLRGVGASPAQAASGLLALSVVMGLCSIVYSWRTRMPISIAWSTPGAAFLAIAGVPEGGFATAVGAFLVTGALIVLTGLVRPLGRWITAIPRSLASAMLAGILFDLCVAPVRALAGMPVQTGLIIATFILVGLWRRIAAVPIAALVTILLVVLGPGAASLPGGADIAGAVFTIPQFHLSAVIGIALPLYVITMASQNVPGLAIIKLNGYDPAPGPIFVTTGVATMVTAPFGGCAINLAAITAALCAGPEAGPDKALRYLSGISSGLAYIVFGLAAGWIVAFAEHAPLLIGAIAGLALLGAFAASVQGAMEDAGEREAAAICFVVAASGSAFFGVSAAFWGLVAGAAILLMKRAVSGAAGYSTGADR</sequence>
<dbReference type="InterPro" id="IPR004711">
    <property type="entry name" value="Benzoate_Transporter"/>
</dbReference>
<keyword evidence="1" id="KW-0812">Transmembrane</keyword>
<dbReference type="PANTHER" id="PTHR30199:SF0">
    <property type="entry name" value="INNER MEMBRANE PROTEIN YDCO"/>
    <property type="match status" value="1"/>
</dbReference>
<keyword evidence="1" id="KW-1133">Transmembrane helix</keyword>
<evidence type="ECO:0000256" key="1">
    <source>
        <dbReference type="SAM" id="Phobius"/>
    </source>
</evidence>
<feature type="transmembrane region" description="Helical" evidence="1">
    <location>
        <begin position="349"/>
        <end position="382"/>
    </location>
</feature>
<feature type="transmembrane region" description="Helical" evidence="1">
    <location>
        <begin position="198"/>
        <end position="223"/>
    </location>
</feature>
<feature type="transmembrane region" description="Helical" evidence="1">
    <location>
        <begin position="290"/>
        <end position="311"/>
    </location>
</feature>
<keyword evidence="1" id="KW-0472">Membrane</keyword>
<feature type="transmembrane region" description="Helical" evidence="1">
    <location>
        <begin position="317"/>
        <end position="337"/>
    </location>
</feature>
<dbReference type="GO" id="GO:0005886">
    <property type="term" value="C:plasma membrane"/>
    <property type="evidence" value="ECO:0007669"/>
    <property type="project" value="TreeGrafter"/>
</dbReference>
<feature type="transmembrane region" description="Helical" evidence="1">
    <location>
        <begin position="44"/>
        <end position="64"/>
    </location>
</feature>
<proteinExistence type="predicted"/>
<dbReference type="PANTHER" id="PTHR30199">
    <property type="entry name" value="MFS FAMILY TRANSPORTER, PREDICTED SUBSTRATE BENZOATE"/>
    <property type="match status" value="1"/>
</dbReference>
<evidence type="ECO:0000313" key="2">
    <source>
        <dbReference type="EMBL" id="BAT25573.1"/>
    </source>
</evidence>
<dbReference type="RefSeq" id="WP_060599842.1">
    <property type="nucleotide sequence ID" value="NZ_BBWQ01000001.1"/>
</dbReference>
<dbReference type="Pfam" id="PF03594">
    <property type="entry name" value="BenE"/>
    <property type="match status" value="1"/>
</dbReference>
<dbReference type="EMBL" id="LC066370">
    <property type="protein sequence ID" value="BAT25573.1"/>
    <property type="molecule type" value="Genomic_DNA"/>
</dbReference>
<feature type="transmembrane region" description="Helical" evidence="1">
    <location>
        <begin position="93"/>
        <end position="112"/>
    </location>
</feature>
<organism evidence="2">
    <name type="scientific">Aureimonas altamirensis</name>
    <dbReference type="NCBI Taxonomy" id="370622"/>
    <lineage>
        <taxon>Bacteria</taxon>
        <taxon>Pseudomonadati</taxon>
        <taxon>Pseudomonadota</taxon>
        <taxon>Alphaproteobacteria</taxon>
        <taxon>Hyphomicrobiales</taxon>
        <taxon>Aurantimonadaceae</taxon>
        <taxon>Aureimonas</taxon>
    </lineage>
</organism>
<feature type="transmembrane region" description="Helical" evidence="1">
    <location>
        <begin position="71"/>
        <end position="87"/>
    </location>
</feature>
<feature type="transmembrane region" description="Helical" evidence="1">
    <location>
        <begin position="124"/>
        <end position="143"/>
    </location>
</feature>
<dbReference type="AlphaFoldDB" id="A0A0P0YVX8"/>
<accession>A0A0P0YVX8</accession>
<dbReference type="NCBIfam" id="TIGR00843">
    <property type="entry name" value="benE"/>
    <property type="match status" value="1"/>
</dbReference>
<protein>
    <submittedName>
        <fullName evidence="2">Membrane transporter</fullName>
    </submittedName>
</protein>